<evidence type="ECO:0000256" key="6">
    <source>
        <dbReference type="ARBA" id="ARBA00022989"/>
    </source>
</evidence>
<evidence type="ECO:0000313" key="11">
    <source>
        <dbReference type="Proteomes" id="UP001229244"/>
    </source>
</evidence>
<dbReference type="Proteomes" id="UP001229244">
    <property type="component" value="Unassembled WGS sequence"/>
</dbReference>
<dbReference type="InterPro" id="IPR052157">
    <property type="entry name" value="BCAA_transport_permease"/>
</dbReference>
<evidence type="ECO:0000256" key="7">
    <source>
        <dbReference type="ARBA" id="ARBA00023136"/>
    </source>
</evidence>
<keyword evidence="11" id="KW-1185">Reference proteome</keyword>
<keyword evidence="7 9" id="KW-0472">Membrane</keyword>
<dbReference type="GO" id="GO:0022857">
    <property type="term" value="F:transmembrane transporter activity"/>
    <property type="evidence" value="ECO:0007669"/>
    <property type="project" value="InterPro"/>
</dbReference>
<keyword evidence="5" id="KW-0029">Amino-acid transport</keyword>
<evidence type="ECO:0000256" key="9">
    <source>
        <dbReference type="SAM" id="Phobius"/>
    </source>
</evidence>
<evidence type="ECO:0000256" key="2">
    <source>
        <dbReference type="ARBA" id="ARBA00022448"/>
    </source>
</evidence>
<evidence type="ECO:0000256" key="8">
    <source>
        <dbReference type="ARBA" id="ARBA00037998"/>
    </source>
</evidence>
<feature type="transmembrane region" description="Helical" evidence="9">
    <location>
        <begin position="6"/>
        <end position="27"/>
    </location>
</feature>
<gene>
    <name evidence="10" type="ORF">J2S73_003309</name>
</gene>
<comment type="subcellular location">
    <subcellularLocation>
        <location evidence="1">Cell membrane</location>
        <topology evidence="1">Multi-pass membrane protein</topology>
    </subcellularLocation>
</comment>
<dbReference type="GO" id="GO:0005886">
    <property type="term" value="C:plasma membrane"/>
    <property type="evidence" value="ECO:0007669"/>
    <property type="project" value="UniProtKB-SubCell"/>
</dbReference>
<dbReference type="CDD" id="cd06582">
    <property type="entry name" value="TM_PBP1_LivH_like"/>
    <property type="match status" value="1"/>
</dbReference>
<feature type="transmembrane region" description="Helical" evidence="9">
    <location>
        <begin position="146"/>
        <end position="163"/>
    </location>
</feature>
<dbReference type="Pfam" id="PF02653">
    <property type="entry name" value="BPD_transp_2"/>
    <property type="match status" value="1"/>
</dbReference>
<comment type="similarity">
    <text evidence="8">Belongs to the binding-protein-dependent transport system permease family. LivHM subfamily.</text>
</comment>
<keyword evidence="3" id="KW-1003">Cell membrane</keyword>
<evidence type="ECO:0000256" key="1">
    <source>
        <dbReference type="ARBA" id="ARBA00004651"/>
    </source>
</evidence>
<dbReference type="PANTHER" id="PTHR11795:SF449">
    <property type="entry name" value="BRANCHED-CHAIN AMINO ACID TRANSPORT PERMEASE PROTEIN LIVH-RELATED"/>
    <property type="match status" value="1"/>
</dbReference>
<dbReference type="EMBL" id="JAUSUL010000003">
    <property type="protein sequence ID" value="MDQ0316833.1"/>
    <property type="molecule type" value="Genomic_DNA"/>
</dbReference>
<evidence type="ECO:0000256" key="3">
    <source>
        <dbReference type="ARBA" id="ARBA00022475"/>
    </source>
</evidence>
<feature type="transmembrane region" description="Helical" evidence="9">
    <location>
        <begin position="196"/>
        <end position="217"/>
    </location>
</feature>
<reference evidence="10" key="1">
    <citation type="submission" date="2023-07" db="EMBL/GenBank/DDBJ databases">
        <title>Genomic Encyclopedia of Type Strains, Phase IV (KMG-IV): sequencing the most valuable type-strain genomes for metagenomic binning, comparative biology and taxonomic classification.</title>
        <authorList>
            <person name="Goeker M."/>
        </authorList>
    </citation>
    <scope>NUCLEOTIDE SEQUENCE</scope>
    <source>
        <strain evidence="10">DSM 21202</strain>
    </source>
</reference>
<feature type="transmembrane region" description="Helical" evidence="9">
    <location>
        <begin position="99"/>
        <end position="119"/>
    </location>
</feature>
<organism evidence="10 11">
    <name type="scientific">Amorphus orientalis</name>
    <dbReference type="NCBI Taxonomy" id="649198"/>
    <lineage>
        <taxon>Bacteria</taxon>
        <taxon>Pseudomonadati</taxon>
        <taxon>Pseudomonadota</taxon>
        <taxon>Alphaproteobacteria</taxon>
        <taxon>Hyphomicrobiales</taxon>
        <taxon>Amorphaceae</taxon>
        <taxon>Amorphus</taxon>
    </lineage>
</organism>
<protein>
    <submittedName>
        <fullName evidence="10">Branched-chain amino acid transport system permease protein</fullName>
    </submittedName>
</protein>
<feature type="transmembrane region" description="Helical" evidence="9">
    <location>
        <begin position="266"/>
        <end position="283"/>
    </location>
</feature>
<keyword evidence="6 9" id="KW-1133">Transmembrane helix</keyword>
<keyword evidence="2" id="KW-0813">Transport</keyword>
<name>A0AAE3VRX1_9HYPH</name>
<evidence type="ECO:0000256" key="5">
    <source>
        <dbReference type="ARBA" id="ARBA00022970"/>
    </source>
</evidence>
<dbReference type="InterPro" id="IPR001851">
    <property type="entry name" value="ABC_transp_permease"/>
</dbReference>
<dbReference type="PANTHER" id="PTHR11795">
    <property type="entry name" value="BRANCHED-CHAIN AMINO ACID TRANSPORT SYSTEM PERMEASE PROTEIN LIVH"/>
    <property type="match status" value="1"/>
</dbReference>
<comment type="caution">
    <text evidence="10">The sequence shown here is derived from an EMBL/GenBank/DDBJ whole genome shotgun (WGS) entry which is preliminary data.</text>
</comment>
<evidence type="ECO:0000313" key="10">
    <source>
        <dbReference type="EMBL" id="MDQ0316833.1"/>
    </source>
</evidence>
<evidence type="ECO:0000256" key="4">
    <source>
        <dbReference type="ARBA" id="ARBA00022692"/>
    </source>
</evidence>
<feature type="transmembrane region" description="Helical" evidence="9">
    <location>
        <begin position="39"/>
        <end position="58"/>
    </location>
</feature>
<proteinExistence type="inferred from homology"/>
<accession>A0AAE3VRX1</accession>
<dbReference type="GO" id="GO:0006865">
    <property type="term" value="P:amino acid transport"/>
    <property type="evidence" value="ECO:0007669"/>
    <property type="project" value="UniProtKB-KW"/>
</dbReference>
<dbReference type="RefSeq" id="WP_306886708.1">
    <property type="nucleotide sequence ID" value="NZ_JAUSUL010000003.1"/>
</dbReference>
<dbReference type="AlphaFoldDB" id="A0AAE3VRX1"/>
<keyword evidence="4 9" id="KW-0812">Transmembrane</keyword>
<feature type="transmembrane region" description="Helical" evidence="9">
    <location>
        <begin position="64"/>
        <end position="87"/>
    </location>
</feature>
<feature type="transmembrane region" description="Helical" evidence="9">
    <location>
        <begin position="229"/>
        <end position="254"/>
    </location>
</feature>
<sequence>MISLLVDAVLAGAILCLASLGLSLAYAIFRFPNFAHAEFLTVGAYGAFVGFTMAAPAMNEPIQMLAGAIVAILAAALVAALAGRIVFQPLVARGGGPALIIAAFATGLLIRNLIVFLFGPTELYLQRELEIAENIGYGVRLTPTEIGILIATAVVIYALHLVMSRTTFGRCLRATAENPDLASVTAIPVDRIRLGAWLLAGFYCALSGLALTLLAPIRPETGYEYLLPALAAVILGGLGSIYGTLVGAMLIGLAEAAAVHYGFAEWRQVISFGLIILILMVRPNGLMGRAAS</sequence>